<protein>
    <submittedName>
        <fullName evidence="1">Uncharacterized protein</fullName>
    </submittedName>
</protein>
<comment type="caution">
    <text evidence="1">The sequence shown here is derived from an EMBL/GenBank/DDBJ whole genome shotgun (WGS) entry which is preliminary data.</text>
</comment>
<proteinExistence type="predicted"/>
<accession>S9QCK6</accession>
<evidence type="ECO:0000313" key="2">
    <source>
        <dbReference type="Proteomes" id="UP000015351"/>
    </source>
</evidence>
<dbReference type="HOGENOM" id="CLU_1000402_0_0_5"/>
<dbReference type="EMBL" id="AONI01000015">
    <property type="protein sequence ID" value="EPX77662.1"/>
    <property type="molecule type" value="Genomic_DNA"/>
</dbReference>
<dbReference type="AlphaFoldDB" id="S9QCK6"/>
<name>S9QCK6_9RHOB</name>
<reference evidence="2" key="1">
    <citation type="journal article" date="2013" name="Stand. Genomic Sci.">
        <title>Genome sequence of the Litoreibacter arenae type strain (DSM 19593(T)), a member of the Roseobacter clade isolated from sea sand.</title>
        <authorList>
            <person name="Riedel T."/>
            <person name="Fiebig A."/>
            <person name="Petersen J."/>
            <person name="Gronow S."/>
            <person name="Kyrpides N.C."/>
            <person name="Goker M."/>
            <person name="Klenk H.P."/>
        </authorList>
    </citation>
    <scope>NUCLEOTIDE SEQUENCE [LARGE SCALE GENOMIC DNA]</scope>
    <source>
        <strain evidence="2">DSM 19593</strain>
    </source>
</reference>
<gene>
    <name evidence="1" type="ORF">thalar_03387</name>
</gene>
<organism evidence="1 2">
    <name type="scientific">Litoreibacter arenae DSM 19593</name>
    <dbReference type="NCBI Taxonomy" id="1123360"/>
    <lineage>
        <taxon>Bacteria</taxon>
        <taxon>Pseudomonadati</taxon>
        <taxon>Pseudomonadota</taxon>
        <taxon>Alphaproteobacteria</taxon>
        <taxon>Rhodobacterales</taxon>
        <taxon>Roseobacteraceae</taxon>
        <taxon>Litoreibacter</taxon>
    </lineage>
</organism>
<dbReference type="STRING" id="1123360.thalar_03387"/>
<keyword evidence="2" id="KW-1185">Reference proteome</keyword>
<evidence type="ECO:0000313" key="1">
    <source>
        <dbReference type="EMBL" id="EPX77662.1"/>
    </source>
</evidence>
<sequence length="278" mass="29303">MAVFCGVASPALTDGLPAAITPLFPKAALPSPEVPDTDILTLTRFNAAPVSSREVPDDIAEVVARQANISNFGTACGPSLSVSATSGAMLSVRLSAPCLPYDTVRLEHAGLAFTLPMPMTGELSFLLPALSETGSLSATLSDNSTLTASTPVPDAREFARVALQWNGEDHGELIAEAPRQLDGQMFRIGQSLDESGAVLQVFSRRIDDLAASGVVRLSMRTRVTTANCDTGQTARVRRVVPHEPVSTYDLKLMGQGCEAVGQSLELKNVLQDLKLAGN</sequence>
<dbReference type="Proteomes" id="UP000015351">
    <property type="component" value="Unassembled WGS sequence"/>
</dbReference>